<sequence>MKFTIAALAAFVSSALAALSINNPVANTVWAFNGSPAIITWVSDDNTVLTGTVTVQLMEGADTNNLMPVLTIASNIAASLGKVSFTPPSNLPGSKYYAVRVTASVDGPHYSHQFQAGNPAITGVMSPTAQKPTSTSTSTPAKPTLTTKQEEESVSSSGPSSSSSPPKSSSNNSSSKHSSSPSSSNSSDSSDSNSDSDSDSSSPSSSSSKKDNSAARPAVVAAGALGAAIVVALF</sequence>
<dbReference type="AlphaFoldDB" id="A0A9W8INA8"/>
<dbReference type="Pfam" id="PF10342">
    <property type="entry name" value="Kre9_KNH"/>
    <property type="match status" value="1"/>
</dbReference>
<evidence type="ECO:0000313" key="6">
    <source>
        <dbReference type="Proteomes" id="UP001140074"/>
    </source>
</evidence>
<name>A0A9W8INA8_9FUNG</name>
<reference evidence="5" key="1">
    <citation type="submission" date="2022-07" db="EMBL/GenBank/DDBJ databases">
        <title>Phylogenomic reconstructions and comparative analyses of Kickxellomycotina fungi.</title>
        <authorList>
            <person name="Reynolds N.K."/>
            <person name="Stajich J.E."/>
            <person name="Barry K."/>
            <person name="Grigoriev I.V."/>
            <person name="Crous P."/>
            <person name="Smith M.E."/>
        </authorList>
    </citation>
    <scope>NUCLEOTIDE SEQUENCE</scope>
    <source>
        <strain evidence="5">RSA 476</strain>
    </source>
</reference>
<evidence type="ECO:0000256" key="3">
    <source>
        <dbReference type="SAM" id="SignalP"/>
    </source>
</evidence>
<feature type="domain" description="Yeast cell wall synthesis Kre9/Knh1-like N-terminal" evidence="4">
    <location>
        <begin position="24"/>
        <end position="115"/>
    </location>
</feature>
<feature type="chain" id="PRO_5040952306" description="Yeast cell wall synthesis Kre9/Knh1-like N-terminal domain-containing protein" evidence="3">
    <location>
        <begin position="18"/>
        <end position="234"/>
    </location>
</feature>
<dbReference type="InterPro" id="IPR052982">
    <property type="entry name" value="SRP1/TIP1-like"/>
</dbReference>
<feature type="compositionally biased region" description="Low complexity" evidence="2">
    <location>
        <begin position="155"/>
        <end position="207"/>
    </location>
</feature>
<feature type="region of interest" description="Disordered" evidence="2">
    <location>
        <begin position="114"/>
        <end position="217"/>
    </location>
</feature>
<protein>
    <recommendedName>
        <fullName evidence="4">Yeast cell wall synthesis Kre9/Knh1-like N-terminal domain-containing protein</fullName>
    </recommendedName>
</protein>
<evidence type="ECO:0000313" key="5">
    <source>
        <dbReference type="EMBL" id="KAJ2866974.1"/>
    </source>
</evidence>
<dbReference type="Proteomes" id="UP001140074">
    <property type="component" value="Unassembled WGS sequence"/>
</dbReference>
<organism evidence="5 6">
    <name type="scientific">Coemansia aciculifera</name>
    <dbReference type="NCBI Taxonomy" id="417176"/>
    <lineage>
        <taxon>Eukaryota</taxon>
        <taxon>Fungi</taxon>
        <taxon>Fungi incertae sedis</taxon>
        <taxon>Zoopagomycota</taxon>
        <taxon>Kickxellomycotina</taxon>
        <taxon>Kickxellomycetes</taxon>
        <taxon>Kickxellales</taxon>
        <taxon>Kickxellaceae</taxon>
        <taxon>Coemansia</taxon>
    </lineage>
</organism>
<dbReference type="PANTHER" id="PTHR40633">
    <property type="entry name" value="MATRIX PROTEIN, PUTATIVE (AFU_ORTHOLOGUE AFUA_8G05410)-RELATED"/>
    <property type="match status" value="1"/>
</dbReference>
<dbReference type="InterPro" id="IPR018466">
    <property type="entry name" value="Kre9/Knh1-like_N"/>
</dbReference>
<keyword evidence="6" id="KW-1185">Reference proteome</keyword>
<feature type="compositionally biased region" description="Low complexity" evidence="2">
    <location>
        <begin position="126"/>
        <end position="147"/>
    </location>
</feature>
<accession>A0A9W8INA8</accession>
<evidence type="ECO:0000259" key="4">
    <source>
        <dbReference type="Pfam" id="PF10342"/>
    </source>
</evidence>
<feature type="signal peptide" evidence="3">
    <location>
        <begin position="1"/>
        <end position="17"/>
    </location>
</feature>
<proteinExistence type="predicted"/>
<evidence type="ECO:0000256" key="1">
    <source>
        <dbReference type="ARBA" id="ARBA00022729"/>
    </source>
</evidence>
<keyword evidence="1 3" id="KW-0732">Signal</keyword>
<dbReference type="PANTHER" id="PTHR40633:SF1">
    <property type="entry name" value="GPI ANCHORED SERINE-THREONINE RICH PROTEIN (AFU_ORTHOLOGUE AFUA_1G03630)"/>
    <property type="match status" value="1"/>
</dbReference>
<comment type="caution">
    <text evidence="5">The sequence shown here is derived from an EMBL/GenBank/DDBJ whole genome shotgun (WGS) entry which is preliminary data.</text>
</comment>
<evidence type="ECO:0000256" key="2">
    <source>
        <dbReference type="SAM" id="MobiDB-lite"/>
    </source>
</evidence>
<gene>
    <name evidence="5" type="ORF">GGH94_001141</name>
</gene>
<dbReference type="EMBL" id="JANBUY010000027">
    <property type="protein sequence ID" value="KAJ2866974.1"/>
    <property type="molecule type" value="Genomic_DNA"/>
</dbReference>